<dbReference type="InterPro" id="IPR049470">
    <property type="entry name" value="TRM61_C"/>
</dbReference>
<keyword evidence="2 7" id="KW-0808">Transferase</keyword>
<keyword evidence="8" id="KW-1185">Reference proteome</keyword>
<dbReference type="Gene3D" id="3.40.50.150">
    <property type="entry name" value="Vaccinia Virus protein VP39"/>
    <property type="match status" value="1"/>
</dbReference>
<dbReference type="GO" id="GO:0030488">
    <property type="term" value="P:tRNA methylation"/>
    <property type="evidence" value="ECO:0007669"/>
    <property type="project" value="InterPro"/>
</dbReference>
<proteinExistence type="predicted"/>
<comment type="caution">
    <text evidence="7">The sequence shown here is derived from an EMBL/GenBank/DDBJ whole genome shotgun (WGS) entry which is preliminary data.</text>
</comment>
<dbReference type="SUPFAM" id="SSF53335">
    <property type="entry name" value="S-adenosyl-L-methionine-dependent methyltransferases"/>
    <property type="match status" value="1"/>
</dbReference>
<dbReference type="Gene3D" id="3.10.330.20">
    <property type="match status" value="1"/>
</dbReference>
<dbReference type="GO" id="GO:0160107">
    <property type="term" value="F:tRNA (adenine(58)-N1)-methyltransferase activity"/>
    <property type="evidence" value="ECO:0007669"/>
    <property type="project" value="InterPro"/>
</dbReference>
<dbReference type="PANTHER" id="PTHR12133:SF1">
    <property type="entry name" value="TRNA (ADENINE(58)-N(1))-METHYLTRANSFERASE, MITOCHONDRIAL"/>
    <property type="match status" value="1"/>
</dbReference>
<dbReference type="AlphaFoldDB" id="A0A7Y0LZC7"/>
<evidence type="ECO:0000313" key="8">
    <source>
        <dbReference type="Proteomes" id="UP000562124"/>
    </source>
</evidence>
<dbReference type="PROSITE" id="PS51620">
    <property type="entry name" value="SAM_TRM61"/>
    <property type="match status" value="1"/>
</dbReference>
<dbReference type="PANTHER" id="PTHR12133">
    <property type="entry name" value="TRNA (ADENINE(58)-N(1))-METHYLTRANSFERASE"/>
    <property type="match status" value="1"/>
</dbReference>
<protein>
    <submittedName>
        <fullName evidence="7">tRNA (Adenine-N1)-methyltransferase</fullName>
    </submittedName>
</protein>
<evidence type="ECO:0000259" key="6">
    <source>
        <dbReference type="Pfam" id="PF08704"/>
    </source>
</evidence>
<keyword evidence="3" id="KW-0949">S-adenosyl-L-methionine</keyword>
<dbReference type="Proteomes" id="UP000562124">
    <property type="component" value="Unassembled WGS sequence"/>
</dbReference>
<dbReference type="InterPro" id="IPR029063">
    <property type="entry name" value="SAM-dependent_MTases_sf"/>
</dbReference>
<evidence type="ECO:0000313" key="7">
    <source>
        <dbReference type="EMBL" id="NMR20724.1"/>
    </source>
</evidence>
<keyword evidence="4" id="KW-0819">tRNA processing</keyword>
<accession>A0A7Y0LZC7</accession>
<dbReference type="Pfam" id="PF14801">
    <property type="entry name" value="TrmI-like_N"/>
    <property type="match status" value="1"/>
</dbReference>
<evidence type="ECO:0000256" key="3">
    <source>
        <dbReference type="ARBA" id="ARBA00022691"/>
    </source>
</evidence>
<name>A0A7Y0LZC7_CELFI</name>
<evidence type="ECO:0000256" key="2">
    <source>
        <dbReference type="ARBA" id="ARBA00022679"/>
    </source>
</evidence>
<organism evidence="7 8">
    <name type="scientific">Cellulomonas fimi</name>
    <dbReference type="NCBI Taxonomy" id="1708"/>
    <lineage>
        <taxon>Bacteria</taxon>
        <taxon>Bacillati</taxon>
        <taxon>Actinomycetota</taxon>
        <taxon>Actinomycetes</taxon>
        <taxon>Micrococcales</taxon>
        <taxon>Cellulomonadaceae</taxon>
        <taxon>Cellulomonas</taxon>
    </lineage>
</organism>
<evidence type="ECO:0000256" key="4">
    <source>
        <dbReference type="ARBA" id="ARBA00022694"/>
    </source>
</evidence>
<sequence>MTDQPRRPTLAPAAAQRGDTPQPGDTPQLGAAPQPGAAAHAAPTGAELRRGSLRPGDRVQLTDPRGRLHTITLAAGGQFHTHKGYFLHDDLIGLPEGSVVRNTAGTEYLVLRPLLSDYVLSMPRGAAVVYPKDSAQIVAMADIYPGARVVEAGVGSGALTMSLLRAVGDGGSLHSIERREDFAAIARGNVELQFGGPHPAWTLSVGDLSDVLPVTAEPGTVDRVVLDMLAPWENLDAVANALAPGGVLIAYVATTTQLSRLAEDLRTDGRYTEPEAWESMVRGWHLEGLAVRPQHRMIGHTGFLLTARRMADGVEAPVRRRRPAKGNYPVDGSPDAPDQGEWTAEDLGERPVSDKKVRRVRRDVGQGPATD</sequence>
<feature type="domain" description="tRNA (adenine(58)-N(1))-methyltransferase catalytic subunit TRM61 C-terminal" evidence="6">
    <location>
        <begin position="118"/>
        <end position="284"/>
    </location>
</feature>
<evidence type="ECO:0000256" key="5">
    <source>
        <dbReference type="SAM" id="MobiDB-lite"/>
    </source>
</evidence>
<feature type="compositionally biased region" description="Low complexity" evidence="5">
    <location>
        <begin position="30"/>
        <end position="46"/>
    </location>
</feature>
<dbReference type="Pfam" id="PF08704">
    <property type="entry name" value="GCD14"/>
    <property type="match status" value="1"/>
</dbReference>
<feature type="region of interest" description="Disordered" evidence="5">
    <location>
        <begin position="1"/>
        <end position="64"/>
    </location>
</feature>
<evidence type="ECO:0000256" key="1">
    <source>
        <dbReference type="ARBA" id="ARBA00022603"/>
    </source>
</evidence>
<gene>
    <name evidence="7" type="ORF">HIR71_10930</name>
</gene>
<keyword evidence="1 7" id="KW-0489">Methyltransferase</keyword>
<dbReference type="GO" id="GO:0031515">
    <property type="term" value="C:tRNA (m1A) methyltransferase complex"/>
    <property type="evidence" value="ECO:0007669"/>
    <property type="project" value="InterPro"/>
</dbReference>
<reference evidence="7 8" key="1">
    <citation type="submission" date="2020-04" db="EMBL/GenBank/DDBJ databases">
        <title>Sequencing and Assembly of C. fimi.</title>
        <authorList>
            <person name="Ramsey A.R."/>
        </authorList>
    </citation>
    <scope>NUCLEOTIDE SEQUENCE [LARGE SCALE GENOMIC DNA]</scope>
    <source>
        <strain evidence="7 8">SB</strain>
    </source>
</reference>
<feature type="region of interest" description="Disordered" evidence="5">
    <location>
        <begin position="315"/>
        <end position="371"/>
    </location>
</feature>
<dbReference type="CDD" id="cd02440">
    <property type="entry name" value="AdoMet_MTases"/>
    <property type="match status" value="1"/>
</dbReference>
<dbReference type="InterPro" id="IPR014816">
    <property type="entry name" value="tRNA_MeTrfase_Gcd14"/>
</dbReference>
<dbReference type="EMBL" id="JABCJJ010000016">
    <property type="protein sequence ID" value="NMR20724.1"/>
    <property type="molecule type" value="Genomic_DNA"/>
</dbReference>
<dbReference type="FunFam" id="3.40.50.150:FF:000019">
    <property type="entry name" value="tRNA (adenine(58)-N(1))-methyltransferase TrmI"/>
    <property type="match status" value="1"/>
</dbReference>